<gene>
    <name evidence="1" type="ORF">H5410_031444</name>
</gene>
<comment type="caution">
    <text evidence="1">The sequence shown here is derived from an EMBL/GenBank/DDBJ whole genome shotgun (WGS) entry which is preliminary data.</text>
</comment>
<reference evidence="1 2" key="1">
    <citation type="submission" date="2020-09" db="EMBL/GenBank/DDBJ databases">
        <title>De no assembly of potato wild relative species, Solanum commersonii.</title>
        <authorList>
            <person name="Cho K."/>
        </authorList>
    </citation>
    <scope>NUCLEOTIDE SEQUENCE [LARGE SCALE GENOMIC DNA]</scope>
    <source>
        <strain evidence="1">LZ3.2</strain>
        <tissue evidence="1">Leaf</tissue>
    </source>
</reference>
<accession>A0A9J5YIB7</accession>
<sequence length="173" mass="20037">MILMIVLKIAMGWPLNFKEKEEKEVKVVVHAFKGESDSEPNGFTRVFYQSCWDIIKGDVIAVVQHFFRGKTLQRFQRPFQEGRMPLNELEGFKGFGVPKWSTTINHLAYVADTMLFFYADKKSMKVMIRLLKDYESSEKVGNKIQSWKGKMIAYGGRVVLIKHVLQSMSIHVI</sequence>
<dbReference type="EMBL" id="JACXVP010000006">
    <property type="protein sequence ID" value="KAG5600074.1"/>
    <property type="molecule type" value="Genomic_DNA"/>
</dbReference>
<dbReference type="AlphaFoldDB" id="A0A9J5YIB7"/>
<dbReference type="OrthoDB" id="1744944at2759"/>
<keyword evidence="2" id="KW-1185">Reference proteome</keyword>
<proteinExistence type="predicted"/>
<evidence type="ECO:0000313" key="2">
    <source>
        <dbReference type="Proteomes" id="UP000824120"/>
    </source>
</evidence>
<protein>
    <submittedName>
        <fullName evidence="1">Uncharacterized protein</fullName>
    </submittedName>
</protein>
<dbReference type="Proteomes" id="UP000824120">
    <property type="component" value="Chromosome 6"/>
</dbReference>
<organism evidence="1 2">
    <name type="scientific">Solanum commersonii</name>
    <name type="common">Commerson's wild potato</name>
    <name type="synonym">Commerson's nightshade</name>
    <dbReference type="NCBI Taxonomy" id="4109"/>
    <lineage>
        <taxon>Eukaryota</taxon>
        <taxon>Viridiplantae</taxon>
        <taxon>Streptophyta</taxon>
        <taxon>Embryophyta</taxon>
        <taxon>Tracheophyta</taxon>
        <taxon>Spermatophyta</taxon>
        <taxon>Magnoliopsida</taxon>
        <taxon>eudicotyledons</taxon>
        <taxon>Gunneridae</taxon>
        <taxon>Pentapetalae</taxon>
        <taxon>asterids</taxon>
        <taxon>lamiids</taxon>
        <taxon>Solanales</taxon>
        <taxon>Solanaceae</taxon>
        <taxon>Solanoideae</taxon>
        <taxon>Solaneae</taxon>
        <taxon>Solanum</taxon>
    </lineage>
</organism>
<evidence type="ECO:0000313" key="1">
    <source>
        <dbReference type="EMBL" id="KAG5600074.1"/>
    </source>
</evidence>
<name>A0A9J5YIB7_SOLCO</name>